<protein>
    <submittedName>
        <fullName evidence="2">MerR family transcriptional regulator</fullName>
    </submittedName>
</protein>
<evidence type="ECO:0000259" key="1">
    <source>
        <dbReference type="Pfam" id="PF13411"/>
    </source>
</evidence>
<sequence length="69" mass="7672">MRRTDNLSTIGPVASRLGVSRWRLAYWIERGDVPGPSLQVPGRRLFSEIDVERIRRAIAGRATAPPADS</sequence>
<evidence type="ECO:0000313" key="3">
    <source>
        <dbReference type="Proteomes" id="UP001216907"/>
    </source>
</evidence>
<accession>A0ABT6FE89</accession>
<organism evidence="2 3">
    <name type="scientific">Paludisphaera mucosa</name>
    <dbReference type="NCBI Taxonomy" id="3030827"/>
    <lineage>
        <taxon>Bacteria</taxon>
        <taxon>Pseudomonadati</taxon>
        <taxon>Planctomycetota</taxon>
        <taxon>Planctomycetia</taxon>
        <taxon>Isosphaerales</taxon>
        <taxon>Isosphaeraceae</taxon>
        <taxon>Paludisphaera</taxon>
    </lineage>
</organism>
<name>A0ABT6FE89_9BACT</name>
<dbReference type="Pfam" id="PF13411">
    <property type="entry name" value="MerR_1"/>
    <property type="match status" value="1"/>
</dbReference>
<feature type="domain" description="HTH merR-type" evidence="1">
    <location>
        <begin position="9"/>
        <end position="56"/>
    </location>
</feature>
<comment type="caution">
    <text evidence="2">The sequence shown here is derived from an EMBL/GenBank/DDBJ whole genome shotgun (WGS) entry which is preliminary data.</text>
</comment>
<dbReference type="SUPFAM" id="SSF46955">
    <property type="entry name" value="Putative DNA-binding domain"/>
    <property type="match status" value="1"/>
</dbReference>
<dbReference type="InterPro" id="IPR000551">
    <property type="entry name" value="MerR-type_HTH_dom"/>
</dbReference>
<reference evidence="2 3" key="1">
    <citation type="submission" date="2023-03" db="EMBL/GenBank/DDBJ databases">
        <title>Paludisphaera mucosa sp. nov. a novel planctomycete from northern fen.</title>
        <authorList>
            <person name="Ivanova A."/>
        </authorList>
    </citation>
    <scope>NUCLEOTIDE SEQUENCE [LARGE SCALE GENOMIC DNA]</scope>
    <source>
        <strain evidence="2 3">Pla2</strain>
    </source>
</reference>
<dbReference type="RefSeq" id="WP_277862220.1">
    <property type="nucleotide sequence ID" value="NZ_JARRAG010000002.1"/>
</dbReference>
<dbReference type="Gene3D" id="1.10.1660.10">
    <property type="match status" value="1"/>
</dbReference>
<dbReference type="EMBL" id="JARRAG010000002">
    <property type="protein sequence ID" value="MDG3005900.1"/>
    <property type="molecule type" value="Genomic_DNA"/>
</dbReference>
<keyword evidence="3" id="KW-1185">Reference proteome</keyword>
<dbReference type="Proteomes" id="UP001216907">
    <property type="component" value="Unassembled WGS sequence"/>
</dbReference>
<gene>
    <name evidence="2" type="ORF">PZE19_19130</name>
</gene>
<dbReference type="InterPro" id="IPR009061">
    <property type="entry name" value="DNA-bd_dom_put_sf"/>
</dbReference>
<proteinExistence type="predicted"/>
<evidence type="ECO:0000313" key="2">
    <source>
        <dbReference type="EMBL" id="MDG3005900.1"/>
    </source>
</evidence>